<proteinExistence type="inferred from homology"/>
<comment type="similarity">
    <text evidence="1">Belongs to the protein kinase superfamily. CAMK Ser/Thr protein kinase family. SNF1 subfamily.</text>
</comment>
<dbReference type="EMBL" id="JANTQA010000032">
    <property type="protein sequence ID" value="KAJ3439096.1"/>
    <property type="molecule type" value="Genomic_DNA"/>
</dbReference>
<dbReference type="Pfam" id="PF03822">
    <property type="entry name" value="NAF"/>
    <property type="match status" value="1"/>
</dbReference>
<dbReference type="InterPro" id="IPR017441">
    <property type="entry name" value="Protein_kinase_ATP_BS"/>
</dbReference>
<evidence type="ECO:0000256" key="2">
    <source>
        <dbReference type="ARBA" id="ARBA00012513"/>
    </source>
</evidence>
<dbReference type="EC" id="2.7.11.1" evidence="2"/>
<accession>A0AAV7ZAM6</accession>
<evidence type="ECO:0000256" key="1">
    <source>
        <dbReference type="ARBA" id="ARBA00006234"/>
    </source>
</evidence>
<dbReference type="PROSITE" id="PS00107">
    <property type="entry name" value="PROTEIN_KINASE_ATP"/>
    <property type="match status" value="1"/>
</dbReference>
<dbReference type="FunFam" id="3.30.200.20:FF:000042">
    <property type="entry name" value="Aurora kinase A"/>
    <property type="match status" value="1"/>
</dbReference>
<feature type="domain" description="Protein kinase" evidence="11">
    <location>
        <begin position="8"/>
        <end position="261"/>
    </location>
</feature>
<dbReference type="PANTHER" id="PTHR43895">
    <property type="entry name" value="CALCIUM/CALMODULIN-DEPENDENT PROTEIN KINASE KINASE-RELATED"/>
    <property type="match status" value="1"/>
</dbReference>
<feature type="binding site" evidence="10">
    <location>
        <position position="37"/>
    </location>
    <ligand>
        <name>ATP</name>
        <dbReference type="ChEBI" id="CHEBI:30616"/>
    </ligand>
</feature>
<keyword evidence="5 10" id="KW-0547">Nucleotide-binding</keyword>
<dbReference type="Gene3D" id="1.10.510.10">
    <property type="entry name" value="Transferase(Phosphotransferase) domain 1"/>
    <property type="match status" value="1"/>
</dbReference>
<evidence type="ECO:0000256" key="3">
    <source>
        <dbReference type="ARBA" id="ARBA00022527"/>
    </source>
</evidence>
<evidence type="ECO:0000313" key="13">
    <source>
        <dbReference type="Proteomes" id="UP001146793"/>
    </source>
</evidence>
<evidence type="ECO:0000256" key="6">
    <source>
        <dbReference type="ARBA" id="ARBA00022777"/>
    </source>
</evidence>
<evidence type="ECO:0000256" key="7">
    <source>
        <dbReference type="ARBA" id="ARBA00022840"/>
    </source>
</evidence>
<keyword evidence="3" id="KW-0723">Serine/threonine-protein kinase</keyword>
<evidence type="ECO:0000256" key="9">
    <source>
        <dbReference type="ARBA" id="ARBA00048679"/>
    </source>
</evidence>
<gene>
    <name evidence="12" type="ORF">M0812_15117</name>
</gene>
<dbReference type="AlphaFoldDB" id="A0AAV7ZAM6"/>
<protein>
    <recommendedName>
        <fullName evidence="2">non-specific serine/threonine protein kinase</fullName>
        <ecNumber evidence="2">2.7.11.1</ecNumber>
    </recommendedName>
</protein>
<dbReference type="GO" id="GO:0004674">
    <property type="term" value="F:protein serine/threonine kinase activity"/>
    <property type="evidence" value="ECO:0007669"/>
    <property type="project" value="UniProtKB-KW"/>
</dbReference>
<dbReference type="Gene3D" id="3.30.310.80">
    <property type="entry name" value="Kinase associated domain 1, KA1"/>
    <property type="match status" value="2"/>
</dbReference>
<dbReference type="InterPro" id="IPR000719">
    <property type="entry name" value="Prot_kinase_dom"/>
</dbReference>
<evidence type="ECO:0000256" key="8">
    <source>
        <dbReference type="ARBA" id="ARBA00047899"/>
    </source>
</evidence>
<name>A0AAV7ZAM6_9EUKA</name>
<keyword evidence="7 10" id="KW-0067">ATP-binding</keyword>
<dbReference type="PROSITE" id="PS50011">
    <property type="entry name" value="PROTEIN_KINASE_DOM"/>
    <property type="match status" value="1"/>
</dbReference>
<comment type="caution">
    <text evidence="12">The sequence shown here is derived from an EMBL/GenBank/DDBJ whole genome shotgun (WGS) entry which is preliminary data.</text>
</comment>
<dbReference type="InterPro" id="IPR008271">
    <property type="entry name" value="Ser/Thr_kinase_AS"/>
</dbReference>
<dbReference type="Pfam" id="PF00069">
    <property type="entry name" value="Pkinase"/>
    <property type="match status" value="1"/>
</dbReference>
<evidence type="ECO:0000313" key="12">
    <source>
        <dbReference type="EMBL" id="KAJ3439096.1"/>
    </source>
</evidence>
<dbReference type="GO" id="GO:0005524">
    <property type="term" value="F:ATP binding"/>
    <property type="evidence" value="ECO:0007669"/>
    <property type="project" value="UniProtKB-UniRule"/>
</dbReference>
<organism evidence="12 13">
    <name type="scientific">Anaeramoeba flamelloides</name>
    <dbReference type="NCBI Taxonomy" id="1746091"/>
    <lineage>
        <taxon>Eukaryota</taxon>
        <taxon>Metamonada</taxon>
        <taxon>Anaeramoebidae</taxon>
        <taxon>Anaeramoeba</taxon>
    </lineage>
</organism>
<keyword evidence="4" id="KW-0808">Transferase</keyword>
<evidence type="ECO:0000256" key="5">
    <source>
        <dbReference type="ARBA" id="ARBA00022741"/>
    </source>
</evidence>
<dbReference type="FunFam" id="1.10.510.10:FF:000279">
    <property type="entry name" value="Non-specific serine/threonine protein kinase"/>
    <property type="match status" value="1"/>
</dbReference>
<dbReference type="PROSITE" id="PS00108">
    <property type="entry name" value="PROTEIN_KINASE_ST"/>
    <property type="match status" value="1"/>
</dbReference>
<comment type="catalytic activity">
    <reaction evidence="8">
        <text>L-threonyl-[protein] + ATP = O-phospho-L-threonyl-[protein] + ADP + H(+)</text>
        <dbReference type="Rhea" id="RHEA:46608"/>
        <dbReference type="Rhea" id="RHEA-COMP:11060"/>
        <dbReference type="Rhea" id="RHEA-COMP:11605"/>
        <dbReference type="ChEBI" id="CHEBI:15378"/>
        <dbReference type="ChEBI" id="CHEBI:30013"/>
        <dbReference type="ChEBI" id="CHEBI:30616"/>
        <dbReference type="ChEBI" id="CHEBI:61977"/>
        <dbReference type="ChEBI" id="CHEBI:456216"/>
        <dbReference type="EC" id="2.7.11.1"/>
    </reaction>
</comment>
<evidence type="ECO:0000256" key="10">
    <source>
        <dbReference type="PROSITE-ProRule" id="PRU10141"/>
    </source>
</evidence>
<evidence type="ECO:0000259" key="11">
    <source>
        <dbReference type="PROSITE" id="PS50011"/>
    </source>
</evidence>
<reference evidence="12" key="1">
    <citation type="submission" date="2022-08" db="EMBL/GenBank/DDBJ databases">
        <title>Novel sulphate-reducing endosymbionts in the free-living metamonad Anaeramoeba.</title>
        <authorList>
            <person name="Jerlstrom-Hultqvist J."/>
            <person name="Cepicka I."/>
            <person name="Gallot-Lavallee L."/>
            <person name="Salas-Leiva D."/>
            <person name="Curtis B.A."/>
            <person name="Zahonova K."/>
            <person name="Pipaliya S."/>
            <person name="Dacks J."/>
            <person name="Roger A.J."/>
        </authorList>
    </citation>
    <scope>NUCLEOTIDE SEQUENCE</scope>
    <source>
        <strain evidence="12">Busselton2</strain>
    </source>
</reference>
<dbReference type="InterPro" id="IPR004041">
    <property type="entry name" value="NAF_dom"/>
</dbReference>
<dbReference type="SMART" id="SM00220">
    <property type="entry name" value="S_TKc"/>
    <property type="match status" value="1"/>
</dbReference>
<sequence length="546" mass="63042">MSRKVGKYEIGDTLGEGAFGKVKQAKNSETGEFVAIKIMNKEKILRENMSDQIKKEISIMKSLKHKHVVKLMDVLVSKQRIYLVFELLTGGELFYKIANNGKFSEKVARFYFQQLISGLEFVHSQGICHRDLKPENILLDGDDNLKISDFGLSALKTDKEDVLQTACGTPNYVAPEVITGEGYDGQAADVWSCGIVLFVFLAGYLPMDDPSLEVLFEMIKNVDIKYPNHFSKKVKNLLKKILVADPLKRASLQQIKEDPWFKVGLKSTNTTSRKYSVENVFGGGLVEESGGKQQDQGKKKILNAFDLIGMSGAFDMGRMLKPNPREQLKSYTRFTTSTEPEDALTQIQKYLETIPNTTVTQSKNSYKGSTSILKLRNFTNYLNRYSYVYDKNKTKTKFCNLCKKYLNLDTDEDIDHFLWECPFYKENRIIWIKDLIQINKNNKNNIFDIIRNKDSLFILSLVNDKENYDSLLRFLNKNLEIRAIKAEVRSREKYVLRFNVQIFSMSPKVHLVDFRKQRGNVFEFTEIYKTAQKKLKKLMKVHTFRK</sequence>
<dbReference type="InterPro" id="IPR011009">
    <property type="entry name" value="Kinase-like_dom_sf"/>
</dbReference>
<dbReference type="GO" id="GO:0007165">
    <property type="term" value="P:signal transduction"/>
    <property type="evidence" value="ECO:0007669"/>
    <property type="project" value="InterPro"/>
</dbReference>
<dbReference type="Proteomes" id="UP001146793">
    <property type="component" value="Unassembled WGS sequence"/>
</dbReference>
<evidence type="ECO:0000256" key="4">
    <source>
        <dbReference type="ARBA" id="ARBA00022679"/>
    </source>
</evidence>
<keyword evidence="6 12" id="KW-0418">Kinase</keyword>
<dbReference type="PANTHER" id="PTHR43895:SF32">
    <property type="entry name" value="SERINE_THREONINE-PROTEIN KINASE CHK1"/>
    <property type="match status" value="1"/>
</dbReference>
<dbReference type="SUPFAM" id="SSF56112">
    <property type="entry name" value="Protein kinase-like (PK-like)"/>
    <property type="match status" value="1"/>
</dbReference>
<comment type="catalytic activity">
    <reaction evidence="9">
        <text>L-seryl-[protein] + ATP = O-phospho-L-seryl-[protein] + ADP + H(+)</text>
        <dbReference type="Rhea" id="RHEA:17989"/>
        <dbReference type="Rhea" id="RHEA-COMP:9863"/>
        <dbReference type="Rhea" id="RHEA-COMP:11604"/>
        <dbReference type="ChEBI" id="CHEBI:15378"/>
        <dbReference type="ChEBI" id="CHEBI:29999"/>
        <dbReference type="ChEBI" id="CHEBI:30616"/>
        <dbReference type="ChEBI" id="CHEBI:83421"/>
        <dbReference type="ChEBI" id="CHEBI:456216"/>
        <dbReference type="EC" id="2.7.11.1"/>
    </reaction>
</comment>